<organism evidence="3">
    <name type="scientific">Hymenolepis diminuta</name>
    <name type="common">Rat tapeworm</name>
    <dbReference type="NCBI Taxonomy" id="6216"/>
    <lineage>
        <taxon>Eukaryota</taxon>
        <taxon>Metazoa</taxon>
        <taxon>Spiralia</taxon>
        <taxon>Lophotrochozoa</taxon>
        <taxon>Platyhelminthes</taxon>
        <taxon>Cestoda</taxon>
        <taxon>Eucestoda</taxon>
        <taxon>Cyclophyllidea</taxon>
        <taxon>Hymenolepididae</taxon>
        <taxon>Hymenolepis</taxon>
    </lineage>
</organism>
<reference evidence="1 2" key="2">
    <citation type="submission" date="2018-11" db="EMBL/GenBank/DDBJ databases">
        <authorList>
            <consortium name="Pathogen Informatics"/>
        </authorList>
    </citation>
    <scope>NUCLEOTIDE SEQUENCE [LARGE SCALE GENOMIC DNA]</scope>
</reference>
<dbReference type="AlphaFoldDB" id="A0A0R3SBT7"/>
<evidence type="ECO:0000313" key="2">
    <source>
        <dbReference type="Proteomes" id="UP000274504"/>
    </source>
</evidence>
<accession>A0A0R3SBT7</accession>
<evidence type="ECO:0000313" key="3">
    <source>
        <dbReference type="WBParaSite" id="HDID_0000197501-mRNA-1"/>
    </source>
</evidence>
<name>A0A0R3SBT7_HYMDI</name>
<evidence type="ECO:0000313" key="1">
    <source>
        <dbReference type="EMBL" id="VDL19437.1"/>
    </source>
</evidence>
<dbReference type="WBParaSite" id="HDID_0000197501-mRNA-1">
    <property type="protein sequence ID" value="HDID_0000197501-mRNA-1"/>
    <property type="gene ID" value="HDID_0000197501"/>
</dbReference>
<proteinExistence type="predicted"/>
<gene>
    <name evidence="1" type="ORF">HDID_LOCUS1976</name>
</gene>
<dbReference type="EMBL" id="UYSG01000428">
    <property type="protein sequence ID" value="VDL19437.1"/>
    <property type="molecule type" value="Genomic_DNA"/>
</dbReference>
<sequence length="98" mass="11445">MRRTRLNGMRPIKWQNLSTLSVALRCFQISQFSCRTPRNRQISHPVEQIPLKKASIYVNCKFKCPVCRICVASGRSELYPTTSSNPFLLYLMVYLIFK</sequence>
<protein>
    <submittedName>
        <fullName evidence="1 3">Uncharacterized protein</fullName>
    </submittedName>
</protein>
<reference evidence="3" key="1">
    <citation type="submission" date="2017-02" db="UniProtKB">
        <authorList>
            <consortium name="WormBaseParasite"/>
        </authorList>
    </citation>
    <scope>IDENTIFICATION</scope>
</reference>
<dbReference type="Proteomes" id="UP000274504">
    <property type="component" value="Unassembled WGS sequence"/>
</dbReference>